<feature type="compositionally biased region" description="Low complexity" evidence="1">
    <location>
        <begin position="77"/>
        <end position="96"/>
    </location>
</feature>
<feature type="region of interest" description="Disordered" evidence="1">
    <location>
        <begin position="58"/>
        <end position="96"/>
    </location>
</feature>
<keyword evidence="2" id="KW-0472">Membrane</keyword>
<gene>
    <name evidence="3" type="ORF">C1J01_07500</name>
</gene>
<evidence type="ECO:0000256" key="1">
    <source>
        <dbReference type="SAM" id="MobiDB-lite"/>
    </source>
</evidence>
<name>A0A2W2FHG7_9ACTN</name>
<sequence length="196" mass="20533">MGQADDPALERRSRTDRRGLAVLSLLSSGGFSIVSFGGGLVGFMVLGVLDVFGPSGRPAPRTTSAARRTSGDHRPLAVRGRGRAAPAGPRGRQPRAAMPLWIGPRGAIEEFVAEFAGYQVALLWPATDLLVGVGAPAAPVAVEVEAVRRTRGVLRGTTYTLALAGGEGRQGRHLPQASERRGPRPGRLGNVRVRCG</sequence>
<proteinExistence type="predicted"/>
<dbReference type="AlphaFoldDB" id="A0A2W2FHG7"/>
<feature type="transmembrane region" description="Helical" evidence="2">
    <location>
        <begin position="20"/>
        <end position="49"/>
    </location>
</feature>
<protein>
    <submittedName>
        <fullName evidence="3">Uncharacterized protein</fullName>
    </submittedName>
</protein>
<accession>A0A2W2FHG7</accession>
<organism evidence="3 4">
    <name type="scientific">Nonomuraea aridisoli</name>
    <dbReference type="NCBI Taxonomy" id="2070368"/>
    <lineage>
        <taxon>Bacteria</taxon>
        <taxon>Bacillati</taxon>
        <taxon>Actinomycetota</taxon>
        <taxon>Actinomycetes</taxon>
        <taxon>Streptosporangiales</taxon>
        <taxon>Streptosporangiaceae</taxon>
        <taxon>Nonomuraea</taxon>
    </lineage>
</organism>
<evidence type="ECO:0000256" key="2">
    <source>
        <dbReference type="SAM" id="Phobius"/>
    </source>
</evidence>
<reference evidence="3 4" key="1">
    <citation type="submission" date="2018-01" db="EMBL/GenBank/DDBJ databases">
        <title>Draft genome sequence of Nonomuraea sp. KC333.</title>
        <authorList>
            <person name="Sahin N."/>
            <person name="Saygin H."/>
            <person name="Ay H."/>
        </authorList>
    </citation>
    <scope>NUCLEOTIDE SEQUENCE [LARGE SCALE GENOMIC DNA]</scope>
    <source>
        <strain evidence="3 4">KC333</strain>
    </source>
</reference>
<feature type="region of interest" description="Disordered" evidence="1">
    <location>
        <begin position="165"/>
        <end position="189"/>
    </location>
</feature>
<evidence type="ECO:0000313" key="4">
    <source>
        <dbReference type="Proteomes" id="UP000249304"/>
    </source>
</evidence>
<feature type="compositionally biased region" description="Low complexity" evidence="1">
    <location>
        <begin position="58"/>
        <end position="68"/>
    </location>
</feature>
<keyword evidence="2" id="KW-1133">Transmembrane helix</keyword>
<dbReference type="EMBL" id="POUD01000019">
    <property type="protein sequence ID" value="PZG21127.1"/>
    <property type="molecule type" value="Genomic_DNA"/>
</dbReference>
<keyword evidence="2" id="KW-0812">Transmembrane</keyword>
<dbReference type="Proteomes" id="UP000249304">
    <property type="component" value="Unassembled WGS sequence"/>
</dbReference>
<comment type="caution">
    <text evidence="3">The sequence shown here is derived from an EMBL/GenBank/DDBJ whole genome shotgun (WGS) entry which is preliminary data.</text>
</comment>
<keyword evidence="4" id="KW-1185">Reference proteome</keyword>
<evidence type="ECO:0000313" key="3">
    <source>
        <dbReference type="EMBL" id="PZG21127.1"/>
    </source>
</evidence>